<keyword evidence="2" id="KW-1185">Reference proteome</keyword>
<comment type="caution">
    <text evidence="1">The sequence shown here is derived from an EMBL/GenBank/DDBJ whole genome shotgun (WGS) entry which is preliminary data.</text>
</comment>
<dbReference type="AlphaFoldDB" id="A0A9D4DTZ5"/>
<proteinExistence type="predicted"/>
<reference evidence="1" key="2">
    <citation type="submission" date="2020-11" db="EMBL/GenBank/DDBJ databases">
        <authorList>
            <person name="McCartney M.A."/>
            <person name="Auch B."/>
            <person name="Kono T."/>
            <person name="Mallez S."/>
            <person name="Becker A."/>
            <person name="Gohl D.M."/>
            <person name="Silverstein K.A.T."/>
            <person name="Koren S."/>
            <person name="Bechman K.B."/>
            <person name="Herman A."/>
            <person name="Abrahante J.E."/>
            <person name="Garbe J."/>
        </authorList>
    </citation>
    <scope>NUCLEOTIDE SEQUENCE</scope>
    <source>
        <strain evidence="1">Duluth1</strain>
        <tissue evidence="1">Whole animal</tissue>
    </source>
</reference>
<name>A0A9D4DTZ5_DREPO</name>
<accession>A0A9D4DTZ5</accession>
<protein>
    <submittedName>
        <fullName evidence="1">Uncharacterized protein</fullName>
    </submittedName>
</protein>
<gene>
    <name evidence="1" type="ORF">DPMN_188731</name>
</gene>
<evidence type="ECO:0000313" key="2">
    <source>
        <dbReference type="Proteomes" id="UP000828390"/>
    </source>
</evidence>
<dbReference type="EMBL" id="JAIWYP010000010">
    <property type="protein sequence ID" value="KAH3754072.1"/>
    <property type="molecule type" value="Genomic_DNA"/>
</dbReference>
<organism evidence="1 2">
    <name type="scientific">Dreissena polymorpha</name>
    <name type="common">Zebra mussel</name>
    <name type="synonym">Mytilus polymorpha</name>
    <dbReference type="NCBI Taxonomy" id="45954"/>
    <lineage>
        <taxon>Eukaryota</taxon>
        <taxon>Metazoa</taxon>
        <taxon>Spiralia</taxon>
        <taxon>Lophotrochozoa</taxon>
        <taxon>Mollusca</taxon>
        <taxon>Bivalvia</taxon>
        <taxon>Autobranchia</taxon>
        <taxon>Heteroconchia</taxon>
        <taxon>Euheterodonta</taxon>
        <taxon>Imparidentia</taxon>
        <taxon>Neoheterodontei</taxon>
        <taxon>Myida</taxon>
        <taxon>Dreissenoidea</taxon>
        <taxon>Dreissenidae</taxon>
        <taxon>Dreissena</taxon>
    </lineage>
</organism>
<reference evidence="1" key="1">
    <citation type="journal article" date="2019" name="bioRxiv">
        <title>The Genome of the Zebra Mussel, Dreissena polymorpha: A Resource for Invasive Species Research.</title>
        <authorList>
            <person name="McCartney M.A."/>
            <person name="Auch B."/>
            <person name="Kono T."/>
            <person name="Mallez S."/>
            <person name="Zhang Y."/>
            <person name="Obille A."/>
            <person name="Becker A."/>
            <person name="Abrahante J.E."/>
            <person name="Garbe J."/>
            <person name="Badalamenti J.P."/>
            <person name="Herman A."/>
            <person name="Mangelson H."/>
            <person name="Liachko I."/>
            <person name="Sullivan S."/>
            <person name="Sone E.D."/>
            <person name="Koren S."/>
            <person name="Silverstein K.A.T."/>
            <person name="Beckman K.B."/>
            <person name="Gohl D.M."/>
        </authorList>
    </citation>
    <scope>NUCLEOTIDE SEQUENCE</scope>
    <source>
        <strain evidence="1">Duluth1</strain>
        <tissue evidence="1">Whole animal</tissue>
    </source>
</reference>
<dbReference type="Proteomes" id="UP000828390">
    <property type="component" value="Unassembled WGS sequence"/>
</dbReference>
<evidence type="ECO:0000313" key="1">
    <source>
        <dbReference type="EMBL" id="KAH3754072.1"/>
    </source>
</evidence>
<sequence length="204" mass="22553">MMQSAMLNNSMLAMKGLSNYHHSTPVKNDKNANIIKAETPERKYEVSSPTHSTNGFFTSNMDYFSKNLISSSPFLAGYNGFPGSVPFVPNLLEQKPGPGRRKRVKENSSSQGQVIERTSIPKIEDIPALKNLTDSSSPEDIVETLKALFPVQPPKADAVHTYGTEENPVRFFVKDNEQIQTIVDSLLVICEIKVGISGPLLTKR</sequence>